<dbReference type="InterPro" id="IPR000873">
    <property type="entry name" value="AMP-dep_synth/lig_dom"/>
</dbReference>
<dbReference type="EMBL" id="FMIC01000002">
    <property type="protein sequence ID" value="SCL70241.1"/>
    <property type="molecule type" value="Genomic_DNA"/>
</dbReference>
<dbReference type="Pfam" id="PF00668">
    <property type="entry name" value="Condensation"/>
    <property type="match status" value="1"/>
</dbReference>
<evidence type="ECO:0000259" key="5">
    <source>
        <dbReference type="PROSITE" id="PS50075"/>
    </source>
</evidence>
<feature type="domain" description="Carrier" evidence="5">
    <location>
        <begin position="516"/>
        <end position="591"/>
    </location>
</feature>
<dbReference type="InterPro" id="IPR020806">
    <property type="entry name" value="PKS_PP-bd"/>
</dbReference>
<dbReference type="GO" id="GO:0005829">
    <property type="term" value="C:cytosol"/>
    <property type="evidence" value="ECO:0007669"/>
    <property type="project" value="TreeGrafter"/>
</dbReference>
<dbReference type="PANTHER" id="PTHR45527:SF1">
    <property type="entry name" value="FATTY ACID SYNTHASE"/>
    <property type="match status" value="1"/>
</dbReference>
<dbReference type="CDD" id="cd19531">
    <property type="entry name" value="LCL_NRPS-like"/>
    <property type="match status" value="1"/>
</dbReference>
<dbReference type="GO" id="GO:0043041">
    <property type="term" value="P:amino acid activation for nonribosomal peptide biosynthetic process"/>
    <property type="evidence" value="ECO:0007669"/>
    <property type="project" value="TreeGrafter"/>
</dbReference>
<dbReference type="SUPFAM" id="SSF52777">
    <property type="entry name" value="CoA-dependent acyltransferases"/>
    <property type="match status" value="2"/>
</dbReference>
<dbReference type="Pfam" id="PF00550">
    <property type="entry name" value="PP-binding"/>
    <property type="match status" value="1"/>
</dbReference>
<dbReference type="RefSeq" id="WP_091630280.1">
    <property type="nucleotide sequence ID" value="NZ_FMIC01000002.1"/>
</dbReference>
<dbReference type="GO" id="GO:0008610">
    <property type="term" value="P:lipid biosynthetic process"/>
    <property type="evidence" value="ECO:0007669"/>
    <property type="project" value="UniProtKB-ARBA"/>
</dbReference>
<dbReference type="PANTHER" id="PTHR45527">
    <property type="entry name" value="NONRIBOSOMAL PEPTIDE SYNTHETASE"/>
    <property type="match status" value="1"/>
</dbReference>
<evidence type="ECO:0000313" key="7">
    <source>
        <dbReference type="Proteomes" id="UP000199343"/>
    </source>
</evidence>
<dbReference type="NCBIfam" id="TIGR01733">
    <property type="entry name" value="AA-adenyl-dom"/>
    <property type="match status" value="1"/>
</dbReference>
<accession>A0A1C6VV78</accession>
<dbReference type="OrthoDB" id="2472181at2"/>
<dbReference type="InterPro" id="IPR025110">
    <property type="entry name" value="AMP-bd_C"/>
</dbReference>
<dbReference type="Gene3D" id="1.10.1200.10">
    <property type="entry name" value="ACP-like"/>
    <property type="match status" value="1"/>
</dbReference>
<dbReference type="Proteomes" id="UP000199343">
    <property type="component" value="Unassembled WGS sequence"/>
</dbReference>
<dbReference type="FunFam" id="3.40.50.12780:FF:000012">
    <property type="entry name" value="Non-ribosomal peptide synthetase"/>
    <property type="match status" value="1"/>
</dbReference>
<dbReference type="InterPro" id="IPR020845">
    <property type="entry name" value="AMP-binding_CS"/>
</dbReference>
<protein>
    <submittedName>
        <fullName evidence="6">Amino acid adenylation domain-containing protein</fullName>
    </submittedName>
</protein>
<dbReference type="Gene3D" id="3.40.50.12780">
    <property type="entry name" value="N-terminal domain of ligase-like"/>
    <property type="match status" value="1"/>
</dbReference>
<name>A0A1C6VV78_9ACTN</name>
<gene>
    <name evidence="6" type="ORF">GA0070608_4276</name>
</gene>
<organism evidence="6 7">
    <name type="scientific">Micromonospora peucetia</name>
    <dbReference type="NCBI Taxonomy" id="47871"/>
    <lineage>
        <taxon>Bacteria</taxon>
        <taxon>Bacillati</taxon>
        <taxon>Actinomycetota</taxon>
        <taxon>Actinomycetes</taxon>
        <taxon>Micromonosporales</taxon>
        <taxon>Micromonosporaceae</taxon>
        <taxon>Micromonospora</taxon>
    </lineage>
</organism>
<keyword evidence="2" id="KW-0596">Phosphopantetheine</keyword>
<evidence type="ECO:0000256" key="2">
    <source>
        <dbReference type="ARBA" id="ARBA00022450"/>
    </source>
</evidence>
<reference evidence="6 7" key="1">
    <citation type="submission" date="2016-06" db="EMBL/GenBank/DDBJ databases">
        <authorList>
            <person name="Kjaerup R.B."/>
            <person name="Dalgaard T.S."/>
            <person name="Juul-Madsen H.R."/>
        </authorList>
    </citation>
    <scope>NUCLEOTIDE SEQUENCE [LARGE SCALE GENOMIC DNA]</scope>
    <source>
        <strain evidence="6 7">DSM 43363</strain>
    </source>
</reference>
<dbReference type="SUPFAM" id="SSF56801">
    <property type="entry name" value="Acetyl-CoA synthetase-like"/>
    <property type="match status" value="1"/>
</dbReference>
<dbReference type="CDD" id="cd17646">
    <property type="entry name" value="A_NRPS_AB3403-like"/>
    <property type="match status" value="1"/>
</dbReference>
<dbReference type="PROSITE" id="PS50075">
    <property type="entry name" value="CARRIER"/>
    <property type="match status" value="1"/>
</dbReference>
<dbReference type="Gene3D" id="3.30.300.30">
    <property type="match status" value="1"/>
</dbReference>
<dbReference type="InterPro" id="IPR010071">
    <property type="entry name" value="AA_adenyl_dom"/>
</dbReference>
<dbReference type="Pfam" id="PF13193">
    <property type="entry name" value="AMP-binding_C"/>
    <property type="match status" value="1"/>
</dbReference>
<dbReference type="InterPro" id="IPR009081">
    <property type="entry name" value="PP-bd_ACP"/>
</dbReference>
<dbReference type="InterPro" id="IPR001242">
    <property type="entry name" value="Condensation_dom"/>
</dbReference>
<dbReference type="InterPro" id="IPR042099">
    <property type="entry name" value="ANL_N_sf"/>
</dbReference>
<dbReference type="FunFam" id="3.40.50.980:FF:000001">
    <property type="entry name" value="Non-ribosomal peptide synthetase"/>
    <property type="match status" value="1"/>
</dbReference>
<evidence type="ECO:0000256" key="4">
    <source>
        <dbReference type="SAM" id="MobiDB-lite"/>
    </source>
</evidence>
<dbReference type="GO" id="GO:0031177">
    <property type="term" value="F:phosphopantetheine binding"/>
    <property type="evidence" value="ECO:0007669"/>
    <property type="project" value="InterPro"/>
</dbReference>
<dbReference type="InterPro" id="IPR006162">
    <property type="entry name" value="Ppantetheine_attach_site"/>
</dbReference>
<evidence type="ECO:0000313" key="6">
    <source>
        <dbReference type="EMBL" id="SCL70241.1"/>
    </source>
</evidence>
<dbReference type="PROSITE" id="PS00012">
    <property type="entry name" value="PHOSPHOPANTETHEINE"/>
    <property type="match status" value="1"/>
</dbReference>
<proteinExistence type="predicted"/>
<evidence type="ECO:0000256" key="1">
    <source>
        <dbReference type="ARBA" id="ARBA00001957"/>
    </source>
</evidence>
<dbReference type="InterPro" id="IPR045851">
    <property type="entry name" value="AMP-bd_C_sf"/>
</dbReference>
<comment type="cofactor">
    <cofactor evidence="1">
        <name>pantetheine 4'-phosphate</name>
        <dbReference type="ChEBI" id="CHEBI:47942"/>
    </cofactor>
</comment>
<keyword evidence="3" id="KW-0597">Phosphoprotein</keyword>
<dbReference type="GO" id="GO:0003824">
    <property type="term" value="F:catalytic activity"/>
    <property type="evidence" value="ECO:0007669"/>
    <property type="project" value="InterPro"/>
</dbReference>
<dbReference type="PROSITE" id="PS00455">
    <property type="entry name" value="AMP_BINDING"/>
    <property type="match status" value="1"/>
</dbReference>
<dbReference type="GO" id="GO:0044550">
    <property type="term" value="P:secondary metabolite biosynthetic process"/>
    <property type="evidence" value="ECO:0007669"/>
    <property type="project" value="TreeGrafter"/>
</dbReference>
<dbReference type="Pfam" id="PF00501">
    <property type="entry name" value="AMP-binding"/>
    <property type="match status" value="1"/>
</dbReference>
<dbReference type="AlphaFoldDB" id="A0A1C6VV78"/>
<dbReference type="SMART" id="SM00823">
    <property type="entry name" value="PKS_PP"/>
    <property type="match status" value="1"/>
</dbReference>
<evidence type="ECO:0000256" key="3">
    <source>
        <dbReference type="ARBA" id="ARBA00022553"/>
    </source>
</evidence>
<feature type="region of interest" description="Disordered" evidence="4">
    <location>
        <begin position="593"/>
        <end position="616"/>
    </location>
</feature>
<sequence length="1058" mass="112794">MPTEPSIAPWNDTARRYPGQPALHDLVHGQAARTPDAVAVVAEGEQLSYAELVGRADQLANLLVSRGIGPESRVGVYLHRGGDLVVALLGILTAGAAYVPLDPEYPAQRIAFLVTDAELDIVVTDPDLPFLAELDGTVSAVSVRRETTGWSARAPQVTVDAEHPAYVIYTSGSTGRPKGVVIPHRGIVNRVRWGLDAHPLGPADRVLQKTPYSFDVSVPEIFGTLAAGARLVMARPGGHRDPAYLIDTIHRYGITGIHFVPSMLRAFLAEVRDTGARFPTLRRIVCSGEELAPDLVTEADELIGCELLNLYGPTEAAVEVTGSRCRPGEPVSIGHAVANTRTHILDDRGEPAEVGELCLAGVQLARGYLDRPGLTAERFVPDPFGPPGSRMYRTGDLARRLPDGALDYLGRIDHQVKIRGHRVELGEIDAALRTVPGVQAAATAVHAEQLVGYVVASTAPGVRVLRAHLAERLPGYLVPSVFVAIPALPVSPSGKLDRAALPVPDGHRIAGAEQVDPRTDDERRLAGIWAELLGTGPVGVHDTFVELGGDSLAATRVCSRVRRLWGWSLSPADMLTGTVAGLVTSGTGGCPATGEGAAAGGTPPPGAPDVGADRPAGGSLSAAQHRIWFADQLDPGSTTYTMAESYRLRGPVDVDALRAALADTVRRHPALRTTFQARRGVPYAEIGPDARVPIEVRTVADLTEAQMAVERLAAVPFPLAEGPLLRVALLRLAPEEHVLAAAIHHIIADDWSMDVLWRDLCQAYTRRRQGQAGAVDPLPPALLPPTGPADLDYWSRHLAGAPPTLDLPTDLPRPTRLRQTGATVRFGLPAETTAAVRALARTTGSTPFMVLLTAFTVLIGQLAGRDDLVIGTFTGNRGTEEAENGIGMFVNTLALRVPCPSEVAFTDLLFQVRNVALAGYRHQGVPFDRLVTALRPKRDLSRNPVAQVAFQLLGDLTGRLRLPGVTAEPFRHGQGGSPFDLLLTVREEGTRLTGWLQYQSELFTADRADSFADSFTGILTSAVHHPEQAVGRLARQWVMDSGVRNAGASAGNLGAAAR</sequence>
<dbReference type="InterPro" id="IPR036736">
    <property type="entry name" value="ACP-like_sf"/>
</dbReference>
<dbReference type="Gene3D" id="3.30.559.10">
    <property type="entry name" value="Chloramphenicol acetyltransferase-like domain"/>
    <property type="match status" value="1"/>
</dbReference>
<dbReference type="Gene3D" id="3.30.559.30">
    <property type="entry name" value="Nonribosomal peptide synthetase, condensation domain"/>
    <property type="match status" value="1"/>
</dbReference>
<dbReference type="InterPro" id="IPR023213">
    <property type="entry name" value="CAT-like_dom_sf"/>
</dbReference>
<dbReference type="STRING" id="47871.GA0070608_4276"/>
<dbReference type="SUPFAM" id="SSF47336">
    <property type="entry name" value="ACP-like"/>
    <property type="match status" value="1"/>
</dbReference>